<dbReference type="Pfam" id="PF11163">
    <property type="entry name" value="DUF2947"/>
    <property type="match status" value="1"/>
</dbReference>
<dbReference type="InterPro" id="IPR021334">
    <property type="entry name" value="DUF2947"/>
</dbReference>
<accession>A0A1I1EIX2</accession>
<organism evidence="1 2">
    <name type="scientific">Pseudoalteromonas denitrificans DSM 6059</name>
    <dbReference type="NCBI Taxonomy" id="1123010"/>
    <lineage>
        <taxon>Bacteria</taxon>
        <taxon>Pseudomonadati</taxon>
        <taxon>Pseudomonadota</taxon>
        <taxon>Gammaproteobacteria</taxon>
        <taxon>Alteromonadales</taxon>
        <taxon>Pseudoalteromonadaceae</taxon>
        <taxon>Pseudoalteromonas</taxon>
    </lineage>
</organism>
<evidence type="ECO:0000313" key="2">
    <source>
        <dbReference type="Proteomes" id="UP000198862"/>
    </source>
</evidence>
<dbReference type="EMBL" id="FOLO01000002">
    <property type="protein sequence ID" value="SFB87054.1"/>
    <property type="molecule type" value="Genomic_DNA"/>
</dbReference>
<name>A0A1I1EIX2_9GAMM</name>
<dbReference type="RefSeq" id="WP_091979171.1">
    <property type="nucleotide sequence ID" value="NZ_FOLO01000002.1"/>
</dbReference>
<keyword evidence="2" id="KW-1185">Reference proteome</keyword>
<proteinExistence type="predicted"/>
<dbReference type="Proteomes" id="UP000198862">
    <property type="component" value="Unassembled WGS sequence"/>
</dbReference>
<dbReference type="AlphaFoldDB" id="A0A1I1EIX2"/>
<protein>
    <recommendedName>
        <fullName evidence="3">DUF2947 domain-containing protein</fullName>
    </recommendedName>
</protein>
<dbReference type="STRING" id="1123010.SAMN02745724_00303"/>
<gene>
    <name evidence="1" type="ORF">SAMN02745724_00303</name>
</gene>
<dbReference type="OrthoDB" id="6687905at2"/>
<evidence type="ECO:0000313" key="1">
    <source>
        <dbReference type="EMBL" id="SFB87054.1"/>
    </source>
</evidence>
<evidence type="ECO:0008006" key="3">
    <source>
        <dbReference type="Google" id="ProtNLM"/>
    </source>
</evidence>
<reference evidence="1 2" key="1">
    <citation type="submission" date="2016-10" db="EMBL/GenBank/DDBJ databases">
        <authorList>
            <person name="de Groot N.N."/>
        </authorList>
    </citation>
    <scope>NUCLEOTIDE SEQUENCE [LARGE SCALE GENOMIC DNA]</scope>
    <source>
        <strain evidence="1 2">DSM 6059</strain>
    </source>
</reference>
<sequence>MNYISLNDYKKAWVFRHKDLPIDSEDFVKIKPMSEARSANLWASFISNENDHPDFFKSSDWPGNDNNWSDSVEWEKPWERDEDQLPLEILEHLNWDNNTVIYFCISRRDVIESSWGVFKRYWKNFLFMSDGSILIGKKRKEAVQFMENGQAKLGIKP</sequence>